<proteinExistence type="predicted"/>
<keyword evidence="2" id="KW-0732">Signal</keyword>
<dbReference type="Proteomes" id="UP001217838">
    <property type="component" value="Unassembled WGS sequence"/>
</dbReference>
<accession>A0ABT5AYG8</accession>
<keyword evidence="4" id="KW-1185">Reference proteome</keyword>
<evidence type="ECO:0000256" key="1">
    <source>
        <dbReference type="SAM" id="MobiDB-lite"/>
    </source>
</evidence>
<dbReference type="EMBL" id="JAQNDN010000001">
    <property type="protein sequence ID" value="MDC0666528.1"/>
    <property type="molecule type" value="Genomic_DNA"/>
</dbReference>
<evidence type="ECO:0000313" key="4">
    <source>
        <dbReference type="Proteomes" id="UP001217838"/>
    </source>
</evidence>
<dbReference type="RefSeq" id="WP_271994107.1">
    <property type="nucleotide sequence ID" value="NZ_JAQNDN010000001.1"/>
</dbReference>
<dbReference type="PROSITE" id="PS51257">
    <property type="entry name" value="PROKAR_LIPOPROTEIN"/>
    <property type="match status" value="1"/>
</dbReference>
<comment type="caution">
    <text evidence="3">The sequence shown here is derived from an EMBL/GenBank/DDBJ whole genome shotgun (WGS) entry which is preliminary data.</text>
</comment>
<gene>
    <name evidence="3" type="ORF">POL58_02230</name>
</gene>
<name>A0ABT5AYG8_9BACT</name>
<keyword evidence="3" id="KW-0449">Lipoprotein</keyword>
<evidence type="ECO:0000256" key="2">
    <source>
        <dbReference type="SAM" id="SignalP"/>
    </source>
</evidence>
<evidence type="ECO:0000313" key="3">
    <source>
        <dbReference type="EMBL" id="MDC0666528.1"/>
    </source>
</evidence>
<protein>
    <submittedName>
        <fullName evidence="3">DUF2403 domain-containing lipoprotein</fullName>
    </submittedName>
</protein>
<feature type="compositionally biased region" description="Low complexity" evidence="1">
    <location>
        <begin position="22"/>
        <end position="51"/>
    </location>
</feature>
<reference evidence="3 4" key="1">
    <citation type="submission" date="2022-11" db="EMBL/GenBank/DDBJ databases">
        <title>Minimal conservation of predation-associated metabolite biosynthetic gene clusters underscores biosynthetic potential of Myxococcota including descriptions for ten novel species: Archangium lansinium sp. nov., Myxococcus landrumus sp. nov., Nannocystis bai.</title>
        <authorList>
            <person name="Ahearne A."/>
            <person name="Stevens C."/>
            <person name="Dowd S."/>
        </authorList>
    </citation>
    <scope>NUCLEOTIDE SEQUENCE [LARGE SCALE GENOMIC DNA]</scope>
    <source>
        <strain evidence="3 4">NCELM</strain>
    </source>
</reference>
<feature type="compositionally biased region" description="Low complexity" evidence="1">
    <location>
        <begin position="83"/>
        <end position="93"/>
    </location>
</feature>
<feature type="signal peptide" evidence="2">
    <location>
        <begin position="1"/>
        <end position="22"/>
    </location>
</feature>
<feature type="region of interest" description="Disordered" evidence="1">
    <location>
        <begin position="22"/>
        <end position="97"/>
    </location>
</feature>
<sequence>MRYLKHAVPILAVVAASSLASACGSNGANSTNDTNDTNGANSTNSTNSTSDTNDEILTGDPDTGNWPDLDNTHAPPHPPPDPTNTGDPTRGGTLTFTNIGAPGYWGRRIEAEPGDPRCDVQSETIDFGWGSEFCCRTRHEVTSDQLTPFNEQLHMVLDGPLRVKMLAVYQPLAAAEGPWAIRSFWDRRTPDQPYNLQFSGPDGAKEFLGDLGNNCSYFAMQERAFPCGPGSDPYCPGSDLDHEGWAGSKLVVLLASMPYADDPEMLPLSCIADGEVEREQDAPWIGISPSELNRDGWSGYHPCHCFNNTDNGQLGDGCGQINVFEVIAESSGAQWGNRDIISTGIRSYQVGSLGGVTCGIQSCGIEQFPTDADLVDVNSLTAMNEGAVIDADDPAMSAGPAWRRALDDRFYLFLLDERSRTVQVAVIHPGNVPAAAQQILPALPNVISREVVEDFLNLRLPQ</sequence>
<organism evidence="3 4">
    <name type="scientific">Nannocystis radixulma</name>
    <dbReference type="NCBI Taxonomy" id="2995305"/>
    <lineage>
        <taxon>Bacteria</taxon>
        <taxon>Pseudomonadati</taxon>
        <taxon>Myxococcota</taxon>
        <taxon>Polyangia</taxon>
        <taxon>Nannocystales</taxon>
        <taxon>Nannocystaceae</taxon>
        <taxon>Nannocystis</taxon>
    </lineage>
</organism>
<feature type="chain" id="PRO_5045173521" evidence="2">
    <location>
        <begin position="23"/>
        <end position="462"/>
    </location>
</feature>